<evidence type="ECO:0000256" key="1">
    <source>
        <dbReference type="ARBA" id="ARBA00004429"/>
    </source>
</evidence>
<accession>A0A1A9F1D9</accession>
<reference evidence="12" key="1">
    <citation type="submission" date="2016-05" db="EMBL/GenBank/DDBJ databases">
        <authorList>
            <person name="Baek K."/>
            <person name="Yang S.-J."/>
        </authorList>
    </citation>
    <scope>NUCLEOTIDE SEQUENCE [LARGE SCALE GENOMIC DNA]</scope>
    <source>
        <strain evidence="12">ST58-10</strain>
    </source>
</reference>
<evidence type="ECO:0000313" key="12">
    <source>
        <dbReference type="Proteomes" id="UP000078070"/>
    </source>
</evidence>
<dbReference type="STRING" id="1821621.A8C75_17865"/>
<keyword evidence="7 9" id="KW-0472">Membrane</keyword>
<reference evidence="11 12" key="2">
    <citation type="journal article" date="2018" name="Int. J. Syst. Evol. Microbiol.">
        <title>Marinobacterium aestuarii sp. nov., a benzene-degrading marine bacterium isolated from estuary sediment.</title>
        <authorList>
            <person name="Bae S.S."/>
            <person name="Jung J."/>
            <person name="Chung D."/>
            <person name="Baek K."/>
        </authorList>
    </citation>
    <scope>NUCLEOTIDE SEQUENCE [LARGE SCALE GENOMIC DNA]</scope>
    <source>
        <strain evidence="11 12">ST58-10</strain>
    </source>
</reference>
<sequence>MDKLFKSIDFIAKSFFYAGVLSGIFMTLIIFISTLLRYLAGQPISFSDELAGLLFLAMAFTTFPHVLNKSGHISLDLLTERMPFGMRKLCSLFAGAIFIAFAITFSYQAWNFMEFSRLISSRTDVSGILLWPWMALMPISMILCIAVEIRKQLGPNDGDTAGETTS</sequence>
<feature type="transmembrane region" description="Helical" evidence="9">
    <location>
        <begin position="15"/>
        <end position="38"/>
    </location>
</feature>
<evidence type="ECO:0000256" key="5">
    <source>
        <dbReference type="ARBA" id="ARBA00022692"/>
    </source>
</evidence>
<feature type="domain" description="Tripartite ATP-independent periplasmic transporters DctQ component" evidence="10">
    <location>
        <begin position="26"/>
        <end position="150"/>
    </location>
</feature>
<gene>
    <name evidence="11" type="ORF">A8C75_17865</name>
</gene>
<dbReference type="KEGG" id="mars:A8C75_17865"/>
<evidence type="ECO:0000256" key="9">
    <source>
        <dbReference type="RuleBase" id="RU369079"/>
    </source>
</evidence>
<dbReference type="Pfam" id="PF04290">
    <property type="entry name" value="DctQ"/>
    <property type="match status" value="1"/>
</dbReference>
<dbReference type="InterPro" id="IPR055348">
    <property type="entry name" value="DctQ"/>
</dbReference>
<evidence type="ECO:0000313" key="11">
    <source>
        <dbReference type="EMBL" id="ANG64154.1"/>
    </source>
</evidence>
<name>A0A1A9F1D9_9GAMM</name>
<dbReference type="GO" id="GO:0022857">
    <property type="term" value="F:transmembrane transporter activity"/>
    <property type="evidence" value="ECO:0007669"/>
    <property type="project" value="UniProtKB-UniRule"/>
</dbReference>
<comment type="similarity">
    <text evidence="8 9">Belongs to the TRAP transporter small permease family.</text>
</comment>
<feature type="transmembrane region" description="Helical" evidence="9">
    <location>
        <begin position="89"/>
        <end position="110"/>
    </location>
</feature>
<dbReference type="GO" id="GO:0015740">
    <property type="term" value="P:C4-dicarboxylate transport"/>
    <property type="evidence" value="ECO:0007669"/>
    <property type="project" value="TreeGrafter"/>
</dbReference>
<evidence type="ECO:0000256" key="8">
    <source>
        <dbReference type="ARBA" id="ARBA00038436"/>
    </source>
</evidence>
<feature type="transmembrane region" description="Helical" evidence="9">
    <location>
        <begin position="130"/>
        <end position="149"/>
    </location>
</feature>
<evidence type="ECO:0000256" key="4">
    <source>
        <dbReference type="ARBA" id="ARBA00022519"/>
    </source>
</evidence>
<proteinExistence type="inferred from homology"/>
<organism evidence="11 12">
    <name type="scientific">Marinobacterium aestuarii</name>
    <dbReference type="NCBI Taxonomy" id="1821621"/>
    <lineage>
        <taxon>Bacteria</taxon>
        <taxon>Pseudomonadati</taxon>
        <taxon>Pseudomonadota</taxon>
        <taxon>Gammaproteobacteria</taxon>
        <taxon>Oceanospirillales</taxon>
        <taxon>Oceanospirillaceae</taxon>
        <taxon>Marinobacterium</taxon>
    </lineage>
</organism>
<evidence type="ECO:0000259" key="10">
    <source>
        <dbReference type="Pfam" id="PF04290"/>
    </source>
</evidence>
<comment type="subunit">
    <text evidence="9">The complex comprises the extracytoplasmic solute receptor protein and the two transmembrane proteins.</text>
</comment>
<evidence type="ECO:0000256" key="6">
    <source>
        <dbReference type="ARBA" id="ARBA00022989"/>
    </source>
</evidence>
<feature type="transmembrane region" description="Helical" evidence="9">
    <location>
        <begin position="50"/>
        <end position="68"/>
    </location>
</feature>
<keyword evidence="12" id="KW-1185">Reference proteome</keyword>
<dbReference type="Proteomes" id="UP000078070">
    <property type="component" value="Chromosome"/>
</dbReference>
<evidence type="ECO:0000256" key="2">
    <source>
        <dbReference type="ARBA" id="ARBA00022448"/>
    </source>
</evidence>
<evidence type="ECO:0000256" key="7">
    <source>
        <dbReference type="ARBA" id="ARBA00023136"/>
    </source>
</evidence>
<keyword evidence="4 9" id="KW-0997">Cell inner membrane</keyword>
<dbReference type="AlphaFoldDB" id="A0A1A9F1D9"/>
<dbReference type="InterPro" id="IPR007387">
    <property type="entry name" value="TRAP_DctQ"/>
</dbReference>
<dbReference type="EMBL" id="CP015839">
    <property type="protein sequence ID" value="ANG64154.1"/>
    <property type="molecule type" value="Genomic_DNA"/>
</dbReference>
<comment type="subcellular location">
    <subcellularLocation>
        <location evidence="1 9">Cell inner membrane</location>
        <topology evidence="1 9">Multi-pass membrane protein</topology>
    </subcellularLocation>
</comment>
<evidence type="ECO:0000256" key="3">
    <source>
        <dbReference type="ARBA" id="ARBA00022475"/>
    </source>
</evidence>
<keyword evidence="5 9" id="KW-0812">Transmembrane</keyword>
<keyword evidence="2 9" id="KW-0813">Transport</keyword>
<protein>
    <recommendedName>
        <fullName evidence="9">TRAP transporter small permease protein</fullName>
    </recommendedName>
</protein>
<dbReference type="PANTHER" id="PTHR35011:SF2">
    <property type="entry name" value="2,3-DIKETO-L-GULONATE TRAP TRANSPORTER SMALL PERMEASE PROTEIN YIAM"/>
    <property type="match status" value="1"/>
</dbReference>
<dbReference type="RefSeq" id="WP_067385508.1">
    <property type="nucleotide sequence ID" value="NZ_CP015839.1"/>
</dbReference>
<dbReference type="GO" id="GO:0005886">
    <property type="term" value="C:plasma membrane"/>
    <property type="evidence" value="ECO:0007669"/>
    <property type="project" value="UniProtKB-SubCell"/>
</dbReference>
<keyword evidence="3" id="KW-1003">Cell membrane</keyword>
<comment type="function">
    <text evidence="9">Part of the tripartite ATP-independent periplasmic (TRAP) transport system.</text>
</comment>
<dbReference type="PANTHER" id="PTHR35011">
    <property type="entry name" value="2,3-DIKETO-L-GULONATE TRAP TRANSPORTER SMALL PERMEASE PROTEIN YIAM"/>
    <property type="match status" value="1"/>
</dbReference>
<keyword evidence="6 9" id="KW-1133">Transmembrane helix</keyword>